<gene>
    <name evidence="2" type="ORF">X975_18199</name>
</gene>
<dbReference type="AlphaFoldDB" id="A0A087T1R2"/>
<sequence length="994" mass="115915">MNLIRRSNTKNRLRIQKYLKSQAKRMQDLACDEQRNFDNSIEHISSQHSFSSVSDSCNSMLETGGIKTSLGNYTNKELSGILCQKMHKRTLESFNWPNFGDAKNFSNDHIKQWHLTVPNSFHRWKQCSSDNNLNETKSQLNNATISKSKSEIKLPKEYLNHISFCNTYKNLKDYNTKKCAKNVSSNLFSPLIIHAPKGGDHKRCLVRSASDSLNSNNNLYKYNKDNHKIEKVNLLKQQHSPGQISYSLDGKFFHNKLGNIFSGRYETHKTRTHLHSSNNIRDCKDYSEKWENACNERKEGSACITRSMSTNSYMSRSIENPINIRTVAENTLSEPHLKNAKCNNHGYLRNDFMIAQNDINSDSLSFKTQDNENGHMQTRKVREIKRRNTLNGTTIKDKREKYKHSKNAQDECEDFENSLWNTHKEDYLPAYLKDESQFSSSPNLNHFSLENKINHVRHKDSKSVDSLNINETSADKTLYNGYTSEYSSCRNTVSDTNSMTLNKNKPSNHIHKILYDHSSMRQNRTKSNSDETLPQNERSDFIRKLHTERKLSFQENTSSINNMRKTPFKSHFLNELEKREQLIKIPEDSINQRSYPISSLTFGKRSKSQSRSQSFLQLLSLKRIQEAEKELDKVERNDVTVPEEDNSGSLLEALKTHGYKNVISQRFHEEEYSFDAFNYKYRGTPFSARNVRLDSPRFNFMCYNTLPRYTPSVYEFDEIDNTKNIFNRGLASSYEMSYDFTQKTPKSFEDWLPINQNESNFTSLNTEQEFTSITDERNQSFEKDKCCPQRSKENAAFSNREESPSEPSNTDQSQNTNGGIAQDLSKIRDQSSDYYEISDFPKSEKYQFSFSSVNSEEEREESVQDRIWRKSFYSRFNNSALSRKERSTFLDPEFFSENRTSFLSNIYSPLKLMGQEKTENIDWSDCSKVLQQKPIQAAKKHGTPRDKLSPRNSIRRKCTKFLTEENAQDSKGLDTEKEIRHNLHIEREEPEPDH</sequence>
<feature type="region of interest" description="Disordered" evidence="1">
    <location>
        <begin position="934"/>
        <end position="994"/>
    </location>
</feature>
<evidence type="ECO:0000256" key="1">
    <source>
        <dbReference type="SAM" id="MobiDB-lite"/>
    </source>
</evidence>
<dbReference type="OrthoDB" id="6426874at2759"/>
<evidence type="ECO:0000313" key="2">
    <source>
        <dbReference type="EMBL" id="KFM59051.1"/>
    </source>
</evidence>
<reference evidence="2 3" key="1">
    <citation type="submission" date="2013-11" db="EMBL/GenBank/DDBJ databases">
        <title>Genome sequencing of Stegodyphus mimosarum.</title>
        <authorList>
            <person name="Bechsgaard J."/>
        </authorList>
    </citation>
    <scope>NUCLEOTIDE SEQUENCE [LARGE SCALE GENOMIC DNA]</scope>
</reference>
<evidence type="ECO:0000313" key="3">
    <source>
        <dbReference type="Proteomes" id="UP000054359"/>
    </source>
</evidence>
<feature type="compositionally biased region" description="Basic and acidic residues" evidence="1">
    <location>
        <begin position="774"/>
        <end position="803"/>
    </location>
</feature>
<feature type="non-terminal residue" evidence="2">
    <location>
        <position position="994"/>
    </location>
</feature>
<proteinExistence type="predicted"/>
<name>A0A087T1R2_STEMI</name>
<keyword evidence="3" id="KW-1185">Reference proteome</keyword>
<feature type="compositionally biased region" description="Basic and acidic residues" evidence="1">
    <location>
        <begin position="971"/>
        <end position="994"/>
    </location>
</feature>
<organism evidence="2 3">
    <name type="scientific">Stegodyphus mimosarum</name>
    <name type="common">African social velvet spider</name>
    <dbReference type="NCBI Taxonomy" id="407821"/>
    <lineage>
        <taxon>Eukaryota</taxon>
        <taxon>Metazoa</taxon>
        <taxon>Ecdysozoa</taxon>
        <taxon>Arthropoda</taxon>
        <taxon>Chelicerata</taxon>
        <taxon>Arachnida</taxon>
        <taxon>Araneae</taxon>
        <taxon>Araneomorphae</taxon>
        <taxon>Entelegynae</taxon>
        <taxon>Eresoidea</taxon>
        <taxon>Eresidae</taxon>
        <taxon>Stegodyphus</taxon>
    </lineage>
</organism>
<accession>A0A087T1R2</accession>
<feature type="region of interest" description="Disordered" evidence="1">
    <location>
        <begin position="762"/>
        <end position="824"/>
    </location>
</feature>
<feature type="compositionally biased region" description="Polar residues" evidence="1">
    <location>
        <begin position="809"/>
        <end position="819"/>
    </location>
</feature>
<feature type="compositionally biased region" description="Polar residues" evidence="1">
    <location>
        <begin position="762"/>
        <end position="773"/>
    </location>
</feature>
<protein>
    <submittedName>
        <fullName evidence="2">Uncharacterized protein</fullName>
    </submittedName>
</protein>
<dbReference type="EMBL" id="KK113005">
    <property type="protein sequence ID" value="KFM59051.1"/>
    <property type="molecule type" value="Genomic_DNA"/>
</dbReference>
<dbReference type="Proteomes" id="UP000054359">
    <property type="component" value="Unassembled WGS sequence"/>
</dbReference>